<dbReference type="EMBL" id="JARKHS020018785">
    <property type="protein sequence ID" value="KAK8772123.1"/>
    <property type="molecule type" value="Genomic_DNA"/>
</dbReference>
<evidence type="ECO:0000256" key="1">
    <source>
        <dbReference type="ARBA" id="ARBA00022527"/>
    </source>
</evidence>
<evidence type="ECO:0000256" key="5">
    <source>
        <dbReference type="ARBA" id="ARBA00022840"/>
    </source>
</evidence>
<dbReference type="GO" id="GO:0005524">
    <property type="term" value="F:ATP binding"/>
    <property type="evidence" value="ECO:0007669"/>
    <property type="project" value="UniProtKB-KW"/>
</dbReference>
<name>A0AAQ4EC01_AMBAM</name>
<reference evidence="9 10" key="1">
    <citation type="journal article" date="2023" name="Arcadia Sci">
        <title>De novo assembly of a long-read Amblyomma americanum tick genome.</title>
        <authorList>
            <person name="Chou S."/>
            <person name="Poskanzer K.E."/>
            <person name="Rollins M."/>
            <person name="Thuy-Boun P.S."/>
        </authorList>
    </citation>
    <scope>NUCLEOTIDE SEQUENCE [LARGE SCALE GENOMIC DNA]</scope>
    <source>
        <strain evidence="9">F_SG_1</strain>
        <tissue evidence="9">Salivary glands</tissue>
    </source>
</reference>
<dbReference type="PROSITE" id="PS50011">
    <property type="entry name" value="PROTEIN_KINASE_DOM"/>
    <property type="match status" value="1"/>
</dbReference>
<keyword evidence="2" id="KW-0808">Transferase</keyword>
<comment type="caution">
    <text evidence="9">The sequence shown here is derived from an EMBL/GenBank/DDBJ whole genome shotgun (WGS) entry which is preliminary data.</text>
</comment>
<gene>
    <name evidence="9" type="ORF">V5799_024633</name>
</gene>
<dbReference type="Gene3D" id="1.10.510.10">
    <property type="entry name" value="Transferase(Phosphotransferase) domain 1"/>
    <property type="match status" value="1"/>
</dbReference>
<protein>
    <recommendedName>
        <fullName evidence="8">Protein kinase domain-containing protein</fullName>
    </recommendedName>
</protein>
<keyword evidence="4" id="KW-0418">Kinase</keyword>
<comment type="catalytic activity">
    <reaction evidence="7">
        <text>L-seryl-[protein] + ATP = O-phospho-L-seryl-[protein] + ADP + H(+)</text>
        <dbReference type="Rhea" id="RHEA:17989"/>
        <dbReference type="Rhea" id="RHEA-COMP:9863"/>
        <dbReference type="Rhea" id="RHEA-COMP:11604"/>
        <dbReference type="ChEBI" id="CHEBI:15378"/>
        <dbReference type="ChEBI" id="CHEBI:29999"/>
        <dbReference type="ChEBI" id="CHEBI:30616"/>
        <dbReference type="ChEBI" id="CHEBI:83421"/>
        <dbReference type="ChEBI" id="CHEBI:456216"/>
        <dbReference type="EC" id="2.7.11.1"/>
    </reaction>
</comment>
<evidence type="ECO:0000256" key="2">
    <source>
        <dbReference type="ARBA" id="ARBA00022679"/>
    </source>
</evidence>
<evidence type="ECO:0000313" key="9">
    <source>
        <dbReference type="EMBL" id="KAK8772123.1"/>
    </source>
</evidence>
<dbReference type="PANTHER" id="PTHR24350">
    <property type="entry name" value="SERINE/THREONINE-PROTEIN KINASE IAL-RELATED"/>
    <property type="match status" value="1"/>
</dbReference>
<keyword evidence="10" id="KW-1185">Reference proteome</keyword>
<evidence type="ECO:0000256" key="3">
    <source>
        <dbReference type="ARBA" id="ARBA00022741"/>
    </source>
</evidence>
<evidence type="ECO:0000259" key="8">
    <source>
        <dbReference type="PROSITE" id="PS50011"/>
    </source>
</evidence>
<dbReference type="InterPro" id="IPR030616">
    <property type="entry name" value="Aur-like"/>
</dbReference>
<dbReference type="InterPro" id="IPR000719">
    <property type="entry name" value="Prot_kinase_dom"/>
</dbReference>
<dbReference type="Proteomes" id="UP001321473">
    <property type="component" value="Unassembled WGS sequence"/>
</dbReference>
<dbReference type="GO" id="GO:0004674">
    <property type="term" value="F:protein serine/threonine kinase activity"/>
    <property type="evidence" value="ECO:0007669"/>
    <property type="project" value="UniProtKB-KW"/>
</dbReference>
<proteinExistence type="predicted"/>
<feature type="domain" description="Protein kinase" evidence="8">
    <location>
        <begin position="1"/>
        <end position="126"/>
    </location>
</feature>
<evidence type="ECO:0000256" key="4">
    <source>
        <dbReference type="ARBA" id="ARBA00022777"/>
    </source>
</evidence>
<keyword evidence="5" id="KW-0067">ATP-binding</keyword>
<evidence type="ECO:0000256" key="6">
    <source>
        <dbReference type="ARBA" id="ARBA00047899"/>
    </source>
</evidence>
<dbReference type="InterPro" id="IPR011009">
    <property type="entry name" value="Kinase-like_dom_sf"/>
</dbReference>
<evidence type="ECO:0000256" key="7">
    <source>
        <dbReference type="ARBA" id="ARBA00048679"/>
    </source>
</evidence>
<keyword evidence="1" id="KW-0723">Serine/threonine-protein kinase</keyword>
<dbReference type="AlphaFoldDB" id="A0AAQ4EC01"/>
<accession>A0AAQ4EC01</accession>
<dbReference type="SUPFAM" id="SSF56112">
    <property type="entry name" value="Protein kinase-like (PK-like)"/>
    <property type="match status" value="1"/>
</dbReference>
<organism evidence="9 10">
    <name type="scientific">Amblyomma americanum</name>
    <name type="common">Lone star tick</name>
    <dbReference type="NCBI Taxonomy" id="6943"/>
    <lineage>
        <taxon>Eukaryota</taxon>
        <taxon>Metazoa</taxon>
        <taxon>Ecdysozoa</taxon>
        <taxon>Arthropoda</taxon>
        <taxon>Chelicerata</taxon>
        <taxon>Arachnida</taxon>
        <taxon>Acari</taxon>
        <taxon>Parasitiformes</taxon>
        <taxon>Ixodida</taxon>
        <taxon>Ixodoidea</taxon>
        <taxon>Ixodidae</taxon>
        <taxon>Amblyomminae</taxon>
        <taxon>Amblyomma</taxon>
    </lineage>
</organism>
<evidence type="ECO:0000313" key="10">
    <source>
        <dbReference type="Proteomes" id="UP001321473"/>
    </source>
</evidence>
<comment type="catalytic activity">
    <reaction evidence="6">
        <text>L-threonyl-[protein] + ATP = O-phospho-L-threonyl-[protein] + ADP + H(+)</text>
        <dbReference type="Rhea" id="RHEA:46608"/>
        <dbReference type="Rhea" id="RHEA-COMP:11060"/>
        <dbReference type="Rhea" id="RHEA-COMP:11605"/>
        <dbReference type="ChEBI" id="CHEBI:15378"/>
        <dbReference type="ChEBI" id="CHEBI:30013"/>
        <dbReference type="ChEBI" id="CHEBI:30616"/>
        <dbReference type="ChEBI" id="CHEBI:61977"/>
        <dbReference type="ChEBI" id="CHEBI:456216"/>
        <dbReference type="EC" id="2.7.11.1"/>
    </reaction>
</comment>
<dbReference type="Pfam" id="PF00069">
    <property type="entry name" value="Pkinase"/>
    <property type="match status" value="1"/>
</dbReference>
<keyword evidence="3" id="KW-0547">Nucleotide-binding</keyword>
<sequence>MEHQLRGEIEIQSHLRRATMCGTLDYLPPEIIEGTLYNEKVDYWAMGILIYEFLVGKPPLESETRQETFQRIRDGRIQFPPCVSADARDIIGKDGSAICLVKWSWHIRYLAGKYVLVTCWQQHLGT</sequence>